<name>A0AA35RWH1_GEOBA</name>
<accession>A0AA35RWH1</accession>
<comment type="caution">
    <text evidence="1">The sequence shown here is derived from an EMBL/GenBank/DDBJ whole genome shotgun (WGS) entry which is preliminary data.</text>
</comment>
<evidence type="ECO:0000313" key="2">
    <source>
        <dbReference type="Proteomes" id="UP001174909"/>
    </source>
</evidence>
<proteinExistence type="predicted"/>
<sequence length="71" mass="7828">PWEAFYLCRSLKAVIFCLRGTGVSTIADLSEEGTQLIRGLSRCCALVRPGPYKLLLHIHYALWPPPLTSAG</sequence>
<keyword evidence="2" id="KW-1185">Reference proteome</keyword>
<dbReference type="Proteomes" id="UP001174909">
    <property type="component" value="Unassembled WGS sequence"/>
</dbReference>
<organism evidence="1 2">
    <name type="scientific">Geodia barretti</name>
    <name type="common">Barrett's horny sponge</name>
    <dbReference type="NCBI Taxonomy" id="519541"/>
    <lineage>
        <taxon>Eukaryota</taxon>
        <taxon>Metazoa</taxon>
        <taxon>Porifera</taxon>
        <taxon>Demospongiae</taxon>
        <taxon>Heteroscleromorpha</taxon>
        <taxon>Tetractinellida</taxon>
        <taxon>Astrophorina</taxon>
        <taxon>Geodiidae</taxon>
        <taxon>Geodia</taxon>
    </lineage>
</organism>
<evidence type="ECO:0000313" key="1">
    <source>
        <dbReference type="EMBL" id="CAI8017851.1"/>
    </source>
</evidence>
<feature type="non-terminal residue" evidence="1">
    <location>
        <position position="71"/>
    </location>
</feature>
<protein>
    <submittedName>
        <fullName evidence="1">Uncharacterized protein</fullName>
    </submittedName>
</protein>
<dbReference type="EMBL" id="CASHTH010001661">
    <property type="protein sequence ID" value="CAI8017851.1"/>
    <property type="molecule type" value="Genomic_DNA"/>
</dbReference>
<reference evidence="1" key="1">
    <citation type="submission" date="2023-03" db="EMBL/GenBank/DDBJ databases">
        <authorList>
            <person name="Steffen K."/>
            <person name="Cardenas P."/>
        </authorList>
    </citation>
    <scope>NUCLEOTIDE SEQUENCE</scope>
</reference>
<gene>
    <name evidence="1" type="ORF">GBAR_LOCUS10771</name>
</gene>
<dbReference type="AlphaFoldDB" id="A0AA35RWH1"/>